<feature type="transmembrane region" description="Helical" evidence="9">
    <location>
        <begin position="230"/>
        <end position="254"/>
    </location>
</feature>
<feature type="transmembrane region" description="Helical" evidence="9">
    <location>
        <begin position="433"/>
        <end position="450"/>
    </location>
</feature>
<organism evidence="10 11">
    <name type="scientific">Bifidobacterium choloepi</name>
    <dbReference type="NCBI Taxonomy" id="2614131"/>
    <lineage>
        <taxon>Bacteria</taxon>
        <taxon>Bacillati</taxon>
        <taxon>Actinomycetota</taxon>
        <taxon>Actinomycetes</taxon>
        <taxon>Bifidobacteriales</taxon>
        <taxon>Bifidobacteriaceae</taxon>
        <taxon>Bifidobacterium</taxon>
    </lineage>
</organism>
<evidence type="ECO:0000313" key="11">
    <source>
        <dbReference type="Proteomes" id="UP000469292"/>
    </source>
</evidence>
<keyword evidence="5 9" id="KW-0812">Transmembrane</keyword>
<feature type="transmembrane region" description="Helical" evidence="9">
    <location>
        <begin position="266"/>
        <end position="288"/>
    </location>
</feature>
<feature type="transmembrane region" description="Helical" evidence="9">
    <location>
        <begin position="108"/>
        <end position="130"/>
    </location>
</feature>
<evidence type="ECO:0000313" key="10">
    <source>
        <dbReference type="EMBL" id="NEG70632.1"/>
    </source>
</evidence>
<evidence type="ECO:0000256" key="6">
    <source>
        <dbReference type="ARBA" id="ARBA00022970"/>
    </source>
</evidence>
<protein>
    <submittedName>
        <fullName evidence="10">Amino acid permease</fullName>
    </submittedName>
</protein>
<evidence type="ECO:0000256" key="1">
    <source>
        <dbReference type="ARBA" id="ARBA00004651"/>
    </source>
</evidence>
<evidence type="ECO:0000256" key="5">
    <source>
        <dbReference type="ARBA" id="ARBA00022692"/>
    </source>
</evidence>
<name>A0A6I5NPJ6_9BIFI</name>
<gene>
    <name evidence="10" type="ORF">F6S87_08525</name>
</gene>
<dbReference type="InterPro" id="IPR002293">
    <property type="entry name" value="AA/rel_permease1"/>
</dbReference>
<feature type="transmembrane region" description="Helical" evidence="9">
    <location>
        <begin position="189"/>
        <end position="210"/>
    </location>
</feature>
<keyword evidence="7 9" id="KW-1133">Transmembrane helix</keyword>
<feature type="transmembrane region" description="Helical" evidence="9">
    <location>
        <begin position="362"/>
        <end position="382"/>
    </location>
</feature>
<evidence type="ECO:0000256" key="8">
    <source>
        <dbReference type="ARBA" id="ARBA00023136"/>
    </source>
</evidence>
<comment type="caution">
    <text evidence="10">The sequence shown here is derived from an EMBL/GenBank/DDBJ whole genome shotgun (WGS) entry which is preliminary data.</text>
</comment>
<evidence type="ECO:0000256" key="2">
    <source>
        <dbReference type="ARBA" id="ARBA00008220"/>
    </source>
</evidence>
<keyword evidence="8 9" id="KW-0472">Membrane</keyword>
<sequence>MTAGADGVVVTDTSDDRAPEASVVSNNRRKVGLVGLIGIVISAMVGGGIYSLPQNMAESASAGGQIIAWAITGVGMWFIANTFRILAAARPELKNGLYTYAYTGFGRFVGFLISYGYWICNCFSLCAYGVLVMSTLNFFFPGTFDGGNNWWSVLGASVITWLMFLLTLRGAKSGAAINVIGTICKIVPVLVFIIAMLTVFELGTFLHGFWGLSSSGVQLSFSFSGVMDQVSGTMLVTLWLFIGIEGAVVVSSNAKSQRDVSRATTLGYLSVLVVYILVSLLPLGVYSYTDIGQMSNPSMATIMRDQFGTWGGVLVNIGVVVSVLAAWLVWMMMISQMPLFGARDGIFPKVFTKTNAKGAPTASLVASAAIVEVLILICHFVSGDAWDTMISITSVMAMPCYLLCCLFLWKISRKSVAGTPDGWPDGIRYSRRYGIATGIIGTVFALYLVYSAGLNYLMIACVVYAVGIPLFFVGRRQAEQPSLGVGAGDRADVAGRHGGWTNLFTHKEFILAIIVLIAGVIGIIYTCHSGVFGA</sequence>
<dbReference type="GO" id="GO:0006865">
    <property type="term" value="P:amino acid transport"/>
    <property type="evidence" value="ECO:0007669"/>
    <property type="project" value="UniProtKB-KW"/>
</dbReference>
<evidence type="ECO:0000256" key="4">
    <source>
        <dbReference type="ARBA" id="ARBA00022475"/>
    </source>
</evidence>
<dbReference type="EMBL" id="VYSG01000006">
    <property type="protein sequence ID" value="NEG70632.1"/>
    <property type="molecule type" value="Genomic_DNA"/>
</dbReference>
<keyword evidence="11" id="KW-1185">Reference proteome</keyword>
<reference evidence="10 11" key="1">
    <citation type="submission" date="2019-09" db="EMBL/GenBank/DDBJ databases">
        <title>Phylogenetic characterization of a novel taxon of the genus Bifidobacterium: Bifidobacterium choloepi sp. nov.</title>
        <authorList>
            <person name="Modesto M."/>
            <person name="Satti M."/>
        </authorList>
    </citation>
    <scope>NUCLEOTIDE SEQUENCE [LARGE SCALE GENOMIC DNA]</scope>
    <source>
        <strain evidence="10 11">BRDM6</strain>
    </source>
</reference>
<evidence type="ECO:0000256" key="9">
    <source>
        <dbReference type="SAM" id="Phobius"/>
    </source>
</evidence>
<dbReference type="Pfam" id="PF13520">
    <property type="entry name" value="AA_permease_2"/>
    <property type="match status" value="1"/>
</dbReference>
<dbReference type="Gene3D" id="1.20.1740.10">
    <property type="entry name" value="Amino acid/polyamine transporter I"/>
    <property type="match status" value="1"/>
</dbReference>
<dbReference type="Proteomes" id="UP000469292">
    <property type="component" value="Unassembled WGS sequence"/>
</dbReference>
<feature type="transmembrane region" description="Helical" evidence="9">
    <location>
        <begin position="456"/>
        <end position="473"/>
    </location>
</feature>
<feature type="transmembrane region" description="Helical" evidence="9">
    <location>
        <begin position="66"/>
        <end position="87"/>
    </location>
</feature>
<evidence type="ECO:0000256" key="7">
    <source>
        <dbReference type="ARBA" id="ARBA00022989"/>
    </source>
</evidence>
<dbReference type="InterPro" id="IPR004754">
    <property type="entry name" value="Amino_acid_antiprt"/>
</dbReference>
<accession>A0A6I5NPJ6</accession>
<evidence type="ECO:0000256" key="3">
    <source>
        <dbReference type="ARBA" id="ARBA00022448"/>
    </source>
</evidence>
<dbReference type="GO" id="GO:0022857">
    <property type="term" value="F:transmembrane transporter activity"/>
    <property type="evidence" value="ECO:0007669"/>
    <property type="project" value="InterPro"/>
</dbReference>
<comment type="subcellular location">
    <subcellularLocation>
        <location evidence="1">Cell membrane</location>
        <topology evidence="1">Multi-pass membrane protein</topology>
    </subcellularLocation>
</comment>
<dbReference type="InterPro" id="IPR050367">
    <property type="entry name" value="APC_superfamily"/>
</dbReference>
<feature type="transmembrane region" description="Helical" evidence="9">
    <location>
        <begin position="31"/>
        <end position="51"/>
    </location>
</feature>
<keyword evidence="4" id="KW-1003">Cell membrane</keyword>
<proteinExistence type="inferred from homology"/>
<dbReference type="GO" id="GO:0005886">
    <property type="term" value="C:plasma membrane"/>
    <property type="evidence" value="ECO:0007669"/>
    <property type="project" value="UniProtKB-SubCell"/>
</dbReference>
<feature type="transmembrane region" description="Helical" evidence="9">
    <location>
        <begin position="509"/>
        <end position="531"/>
    </location>
</feature>
<dbReference type="NCBIfam" id="TIGR00905">
    <property type="entry name" value="2A0302"/>
    <property type="match status" value="1"/>
</dbReference>
<feature type="transmembrane region" description="Helical" evidence="9">
    <location>
        <begin position="308"/>
        <end position="330"/>
    </location>
</feature>
<keyword evidence="6" id="KW-0029">Amino-acid transport</keyword>
<dbReference type="PIRSF" id="PIRSF006060">
    <property type="entry name" value="AA_transporter"/>
    <property type="match status" value="1"/>
</dbReference>
<dbReference type="AlphaFoldDB" id="A0A6I5NPJ6"/>
<feature type="transmembrane region" description="Helical" evidence="9">
    <location>
        <begin position="388"/>
        <end position="409"/>
    </location>
</feature>
<keyword evidence="3" id="KW-0813">Transport</keyword>
<comment type="similarity">
    <text evidence="2">Belongs to the amino acid-polyamine-organocation (APC) superfamily. Basic amino acid/polyamine antiporter (APA) (TC 2.A.3.2) family.</text>
</comment>
<dbReference type="PANTHER" id="PTHR42770:SF4">
    <property type="entry name" value="ARGININE_ORNITHINE ANTIPORTER-RELATED"/>
    <property type="match status" value="1"/>
</dbReference>
<dbReference type="PANTHER" id="PTHR42770">
    <property type="entry name" value="AMINO ACID TRANSPORTER-RELATED"/>
    <property type="match status" value="1"/>
</dbReference>
<feature type="transmembrane region" description="Helical" evidence="9">
    <location>
        <begin position="150"/>
        <end position="168"/>
    </location>
</feature>